<dbReference type="InterPro" id="IPR011701">
    <property type="entry name" value="MFS"/>
</dbReference>
<feature type="transmembrane region" description="Helical" evidence="8">
    <location>
        <begin position="317"/>
        <end position="339"/>
    </location>
</feature>
<keyword evidence="11" id="KW-1185">Reference proteome</keyword>
<evidence type="ECO:0000313" key="10">
    <source>
        <dbReference type="EMBL" id="MFC4338131.1"/>
    </source>
</evidence>
<dbReference type="InterPro" id="IPR036259">
    <property type="entry name" value="MFS_trans_sf"/>
</dbReference>
<proteinExistence type="predicted"/>
<evidence type="ECO:0000256" key="2">
    <source>
        <dbReference type="ARBA" id="ARBA00022448"/>
    </source>
</evidence>
<feature type="domain" description="Major facilitator superfamily (MFS) profile" evidence="9">
    <location>
        <begin position="35"/>
        <end position="476"/>
    </location>
</feature>
<reference evidence="11" key="1">
    <citation type="journal article" date="2019" name="Int. J. Syst. Evol. Microbiol.">
        <title>The Global Catalogue of Microorganisms (GCM) 10K type strain sequencing project: providing services to taxonomists for standard genome sequencing and annotation.</title>
        <authorList>
            <consortium name="The Broad Institute Genomics Platform"/>
            <consortium name="The Broad Institute Genome Sequencing Center for Infectious Disease"/>
            <person name="Wu L."/>
            <person name="Ma J."/>
        </authorList>
    </citation>
    <scope>NUCLEOTIDE SEQUENCE [LARGE SCALE GENOMIC DNA]</scope>
    <source>
        <strain evidence="11">IBRC-M 10908</strain>
    </source>
</reference>
<dbReference type="PANTHER" id="PTHR42718:SF46">
    <property type="entry name" value="BLR6921 PROTEIN"/>
    <property type="match status" value="1"/>
</dbReference>
<evidence type="ECO:0000256" key="6">
    <source>
        <dbReference type="ARBA" id="ARBA00023136"/>
    </source>
</evidence>
<sequence>MTATDTNQSHTPEHARPRASETPARPRWTPAMWAVLITASFALCLDALDVSMVGVALPSIGAELGLDNASLQWIVSGYVLGYGGLLLLGGRTADLLGRKKVFLIALVVFGAASLVGGLVDSGVLLIASRIVKGLAAAFTAPAAMSIVTTSFRAGPDRNRALSIFAVFGASGYASGLILSGLLTEIGWRWTFLATVPVVAVVIVSAVLFVPKDTERQSGGFDLLGAASLTGGMLSAVYAIVSLEHGFGTDVILTAIAAVVLIGAFFAIEKRVEHPLIRLSILKNPTMIRANVALMALFGSYLSFQTMISLYLQNGLGWGAMTMAMSLAPAGVIVAVLSPFTGRLIDRYGTSPLILGSMTAMVIGYGVFLWRGGSPEPDYVADFLPSVLLFGVGFALGFSSIVSQATGEASDDDQGLASGLVNTSGQVGGALVLAVVTGLISGGSGEGFDPYRPGLIFVTAVALAGFFVVAYPMLRRGGAKPQEAPLTAVD</sequence>
<feature type="transmembrane region" description="Helical" evidence="8">
    <location>
        <begin position="101"/>
        <end position="127"/>
    </location>
</feature>
<feature type="transmembrane region" description="Helical" evidence="8">
    <location>
        <begin position="246"/>
        <end position="267"/>
    </location>
</feature>
<dbReference type="Proteomes" id="UP001595823">
    <property type="component" value="Unassembled WGS sequence"/>
</dbReference>
<feature type="transmembrane region" description="Helical" evidence="8">
    <location>
        <begin position="351"/>
        <end position="370"/>
    </location>
</feature>
<dbReference type="PANTHER" id="PTHR42718">
    <property type="entry name" value="MAJOR FACILITATOR SUPERFAMILY MULTIDRUG TRANSPORTER MFSC"/>
    <property type="match status" value="1"/>
</dbReference>
<dbReference type="PROSITE" id="PS00216">
    <property type="entry name" value="SUGAR_TRANSPORT_1"/>
    <property type="match status" value="1"/>
</dbReference>
<feature type="compositionally biased region" description="Polar residues" evidence="7">
    <location>
        <begin position="1"/>
        <end position="10"/>
    </location>
</feature>
<keyword evidence="4 8" id="KW-0812">Transmembrane</keyword>
<dbReference type="RefSeq" id="WP_380625877.1">
    <property type="nucleotide sequence ID" value="NZ_JBHSDK010000062.1"/>
</dbReference>
<feature type="transmembrane region" description="Helical" evidence="8">
    <location>
        <begin position="222"/>
        <end position="240"/>
    </location>
</feature>
<comment type="subcellular location">
    <subcellularLocation>
        <location evidence="1">Cell membrane</location>
        <topology evidence="1">Multi-pass membrane protein</topology>
    </subcellularLocation>
</comment>
<organism evidence="10 11">
    <name type="scientific">Salininema proteolyticum</name>
    <dbReference type="NCBI Taxonomy" id="1607685"/>
    <lineage>
        <taxon>Bacteria</taxon>
        <taxon>Bacillati</taxon>
        <taxon>Actinomycetota</taxon>
        <taxon>Actinomycetes</taxon>
        <taxon>Glycomycetales</taxon>
        <taxon>Glycomycetaceae</taxon>
        <taxon>Salininema</taxon>
    </lineage>
</organism>
<dbReference type="InterPro" id="IPR005829">
    <property type="entry name" value="Sugar_transporter_CS"/>
</dbReference>
<feature type="transmembrane region" description="Helical" evidence="8">
    <location>
        <begin position="33"/>
        <end position="57"/>
    </location>
</feature>
<dbReference type="SUPFAM" id="SSF103473">
    <property type="entry name" value="MFS general substrate transporter"/>
    <property type="match status" value="1"/>
</dbReference>
<dbReference type="InterPro" id="IPR020846">
    <property type="entry name" value="MFS_dom"/>
</dbReference>
<gene>
    <name evidence="10" type="ORF">ACFPET_23340</name>
</gene>
<feature type="transmembrane region" description="Helical" evidence="8">
    <location>
        <begin position="287"/>
        <end position="311"/>
    </location>
</feature>
<feature type="transmembrane region" description="Helical" evidence="8">
    <location>
        <begin position="453"/>
        <end position="473"/>
    </location>
</feature>
<feature type="transmembrane region" description="Helical" evidence="8">
    <location>
        <begin position="69"/>
        <end position="89"/>
    </location>
</feature>
<evidence type="ECO:0000256" key="7">
    <source>
        <dbReference type="SAM" id="MobiDB-lite"/>
    </source>
</evidence>
<feature type="transmembrane region" description="Helical" evidence="8">
    <location>
        <begin position="414"/>
        <end position="441"/>
    </location>
</feature>
<evidence type="ECO:0000256" key="3">
    <source>
        <dbReference type="ARBA" id="ARBA00022475"/>
    </source>
</evidence>
<comment type="caution">
    <text evidence="10">The sequence shown here is derived from an EMBL/GenBank/DDBJ whole genome shotgun (WGS) entry which is preliminary data.</text>
</comment>
<feature type="region of interest" description="Disordered" evidence="7">
    <location>
        <begin position="1"/>
        <end position="24"/>
    </location>
</feature>
<dbReference type="PROSITE" id="PS50850">
    <property type="entry name" value="MFS"/>
    <property type="match status" value="1"/>
</dbReference>
<evidence type="ECO:0000256" key="5">
    <source>
        <dbReference type="ARBA" id="ARBA00022989"/>
    </source>
</evidence>
<feature type="transmembrane region" description="Helical" evidence="8">
    <location>
        <begin position="133"/>
        <end position="151"/>
    </location>
</feature>
<dbReference type="EMBL" id="JBHSDK010000062">
    <property type="protein sequence ID" value="MFC4338131.1"/>
    <property type="molecule type" value="Genomic_DNA"/>
</dbReference>
<keyword evidence="2" id="KW-0813">Transport</keyword>
<evidence type="ECO:0000256" key="4">
    <source>
        <dbReference type="ARBA" id="ARBA00022692"/>
    </source>
</evidence>
<dbReference type="CDD" id="cd17321">
    <property type="entry name" value="MFS_MMR_MDR_like"/>
    <property type="match status" value="1"/>
</dbReference>
<dbReference type="Pfam" id="PF07690">
    <property type="entry name" value="MFS_1"/>
    <property type="match status" value="1"/>
</dbReference>
<keyword evidence="3" id="KW-1003">Cell membrane</keyword>
<dbReference type="Gene3D" id="1.20.1250.20">
    <property type="entry name" value="MFS general substrate transporter like domains"/>
    <property type="match status" value="1"/>
</dbReference>
<evidence type="ECO:0000256" key="8">
    <source>
        <dbReference type="SAM" id="Phobius"/>
    </source>
</evidence>
<feature type="transmembrane region" description="Helical" evidence="8">
    <location>
        <begin position="382"/>
        <end position="402"/>
    </location>
</feature>
<accession>A0ABV8U4T0</accession>
<evidence type="ECO:0000313" key="11">
    <source>
        <dbReference type="Proteomes" id="UP001595823"/>
    </source>
</evidence>
<keyword evidence="6 8" id="KW-0472">Membrane</keyword>
<feature type="transmembrane region" description="Helical" evidence="8">
    <location>
        <begin position="163"/>
        <end position="183"/>
    </location>
</feature>
<feature type="transmembrane region" description="Helical" evidence="8">
    <location>
        <begin position="189"/>
        <end position="210"/>
    </location>
</feature>
<protein>
    <submittedName>
        <fullName evidence="10">MFS transporter</fullName>
    </submittedName>
</protein>
<evidence type="ECO:0000256" key="1">
    <source>
        <dbReference type="ARBA" id="ARBA00004651"/>
    </source>
</evidence>
<name>A0ABV8U4T0_9ACTN</name>
<evidence type="ECO:0000259" key="9">
    <source>
        <dbReference type="PROSITE" id="PS50850"/>
    </source>
</evidence>
<keyword evidence="5 8" id="KW-1133">Transmembrane helix</keyword>
<dbReference type="Gene3D" id="1.20.1720.10">
    <property type="entry name" value="Multidrug resistance protein D"/>
    <property type="match status" value="1"/>
</dbReference>